<dbReference type="InterPro" id="IPR010722">
    <property type="entry name" value="BATS_dom"/>
</dbReference>
<accession>U2KW06</accession>
<keyword evidence="2 7" id="KW-0949">S-adenosyl-L-methionine</keyword>
<sequence>MAAIFSHRATLHKVCAVLPQERTGVSMSELIATLEQQRDLPNDLLCSLLETDRYDAALFQAADRVRRQRYGTDVFVRGLIEFTNYCRNDCYYCGIRRSNAHVQRYRLTPEEILACCTEGYALGFRTFVLQGGEDAFFTEQRVCEMVSAIRERFPDCAITLSVGEWEKSSYRAFFRAGANRYLLRHETADAAHYRRLHPQPLSSENRKRCLFDLKDIGYQVGSGFMVGSPYQTTENLCADLRFLQELEPDMIGIGPYLTHKDTPFREQPNGSLAQTLRLIGILRLLFPYALIPATTALGTIHPQGREMGLRAGANVVMPNLSPVSVRKLYTLYEDKICTGEESAQCRSCLERRVASAGYAIVTDIGDVRR</sequence>
<dbReference type="SMART" id="SM00729">
    <property type="entry name" value="Elp3"/>
    <property type="match status" value="1"/>
</dbReference>
<dbReference type="SFLD" id="SFLDF00348">
    <property type="entry name" value="FeFe_hydrogenase_maturase_(Hyd"/>
    <property type="match status" value="1"/>
</dbReference>
<dbReference type="GO" id="GO:0042364">
    <property type="term" value="P:water-soluble vitamin biosynthetic process"/>
    <property type="evidence" value="ECO:0007669"/>
    <property type="project" value="UniProtKB-ARBA"/>
</dbReference>
<dbReference type="PANTHER" id="PTHR43726">
    <property type="entry name" value="3-METHYLORNITHINE SYNTHASE"/>
    <property type="match status" value="1"/>
</dbReference>
<keyword evidence="5 7" id="KW-0411">Iron-sulfur</keyword>
<proteinExistence type="predicted"/>
<feature type="binding site" evidence="8">
    <location>
        <position position="161"/>
    </location>
    <ligand>
        <name>(3R)-3-methyl-D-ornithine</name>
        <dbReference type="ChEBI" id="CHEBI:64642"/>
    </ligand>
</feature>
<dbReference type="SFLD" id="SFLDG01060">
    <property type="entry name" value="BATS_domain_containing"/>
    <property type="match status" value="1"/>
</dbReference>
<dbReference type="SUPFAM" id="SSF102114">
    <property type="entry name" value="Radical SAM enzymes"/>
    <property type="match status" value="1"/>
</dbReference>
<dbReference type="CDD" id="cd01335">
    <property type="entry name" value="Radical_SAM"/>
    <property type="match status" value="1"/>
</dbReference>
<dbReference type="SFLD" id="SFLDS00029">
    <property type="entry name" value="Radical_SAM"/>
    <property type="match status" value="1"/>
</dbReference>
<evidence type="ECO:0000256" key="2">
    <source>
        <dbReference type="ARBA" id="ARBA00022691"/>
    </source>
</evidence>
<dbReference type="GO" id="GO:0016740">
    <property type="term" value="F:transferase activity"/>
    <property type="evidence" value="ECO:0007669"/>
    <property type="project" value="TreeGrafter"/>
</dbReference>
<feature type="domain" description="Radical SAM core" evidence="9">
    <location>
        <begin position="72"/>
        <end position="294"/>
    </location>
</feature>
<dbReference type="InterPro" id="IPR024021">
    <property type="entry name" value="FeFe-hyd_HydE_rSAM"/>
</dbReference>
<dbReference type="PROSITE" id="PS51918">
    <property type="entry name" value="RADICAL_SAM"/>
    <property type="match status" value="1"/>
</dbReference>
<name>U2KW06_9FIRM</name>
<dbReference type="GO" id="GO:0046872">
    <property type="term" value="F:metal ion binding"/>
    <property type="evidence" value="ECO:0007669"/>
    <property type="project" value="UniProtKB-KW"/>
</dbReference>
<keyword evidence="3" id="KW-0479">Metal-binding</keyword>
<dbReference type="EMBL" id="AWVF01000139">
    <property type="protein sequence ID" value="ERJ96472.1"/>
    <property type="molecule type" value="Genomic_DNA"/>
</dbReference>
<evidence type="ECO:0000259" key="9">
    <source>
        <dbReference type="PROSITE" id="PS51918"/>
    </source>
</evidence>
<dbReference type="AlphaFoldDB" id="U2KW06"/>
<dbReference type="Proteomes" id="UP000016662">
    <property type="component" value="Unassembled WGS sequence"/>
</dbReference>
<comment type="caution">
    <text evidence="10">The sequence shown here is derived from an EMBL/GenBank/DDBJ whole genome shotgun (WGS) entry which is preliminary data.</text>
</comment>
<dbReference type="GO" id="GO:0044272">
    <property type="term" value="P:sulfur compound biosynthetic process"/>
    <property type="evidence" value="ECO:0007669"/>
    <property type="project" value="UniProtKB-ARBA"/>
</dbReference>
<evidence type="ECO:0000256" key="4">
    <source>
        <dbReference type="ARBA" id="ARBA00023004"/>
    </source>
</evidence>
<keyword evidence="4 7" id="KW-0408">Iron</keyword>
<evidence type="ECO:0000256" key="8">
    <source>
        <dbReference type="PIRSR" id="PIRSR004762-2"/>
    </source>
</evidence>
<keyword evidence="11" id="KW-1185">Reference proteome</keyword>
<evidence type="ECO:0000256" key="3">
    <source>
        <dbReference type="ARBA" id="ARBA00022723"/>
    </source>
</evidence>
<organism evidence="10 11">
    <name type="scientific">Ruminococcus callidus ATCC 27760</name>
    <dbReference type="NCBI Taxonomy" id="411473"/>
    <lineage>
        <taxon>Bacteria</taxon>
        <taxon>Bacillati</taxon>
        <taxon>Bacillota</taxon>
        <taxon>Clostridia</taxon>
        <taxon>Eubacteriales</taxon>
        <taxon>Oscillospiraceae</taxon>
        <taxon>Ruminococcus</taxon>
    </lineage>
</organism>
<dbReference type="eggNOG" id="COG0502">
    <property type="taxonomic scope" value="Bacteria"/>
</dbReference>
<feature type="binding site" evidence="8">
    <location>
        <position position="186"/>
    </location>
    <ligand>
        <name>S-adenosyl-L-methionine</name>
        <dbReference type="ChEBI" id="CHEBI:59789"/>
    </ligand>
</feature>
<dbReference type="SFLD" id="SFLDG01280">
    <property type="entry name" value="HydE/PylB-like"/>
    <property type="match status" value="1"/>
</dbReference>
<feature type="binding site" evidence="7">
    <location>
        <position position="93"/>
    </location>
    <ligand>
        <name>[4Fe-4S] cluster</name>
        <dbReference type="ChEBI" id="CHEBI:49883"/>
        <note>4Fe-4S-S-AdoMet</note>
    </ligand>
</feature>
<dbReference type="InterPro" id="IPR006638">
    <property type="entry name" value="Elp3/MiaA/NifB-like_rSAM"/>
</dbReference>
<evidence type="ECO:0000313" key="11">
    <source>
        <dbReference type="Proteomes" id="UP000016662"/>
    </source>
</evidence>
<evidence type="ECO:0000256" key="6">
    <source>
        <dbReference type="ARBA" id="ARBA00034078"/>
    </source>
</evidence>
<dbReference type="NCBIfam" id="TIGR03956">
    <property type="entry name" value="rSAM_HydE"/>
    <property type="match status" value="1"/>
</dbReference>
<dbReference type="PIRSF" id="PIRSF004762">
    <property type="entry name" value="CHP00423"/>
    <property type="match status" value="1"/>
</dbReference>
<feature type="binding site" evidence="8">
    <location>
        <position position="206"/>
    </location>
    <ligand>
        <name>S-adenosyl-L-methionine</name>
        <dbReference type="ChEBI" id="CHEBI:59789"/>
    </ligand>
</feature>
<dbReference type="GO" id="GO:0051539">
    <property type="term" value="F:4 iron, 4 sulfur cluster binding"/>
    <property type="evidence" value="ECO:0007669"/>
    <property type="project" value="UniProtKB-KW"/>
</dbReference>
<dbReference type="Gene3D" id="3.20.20.70">
    <property type="entry name" value="Aldolase class I"/>
    <property type="match status" value="1"/>
</dbReference>
<comment type="cofactor">
    <cofactor evidence="6">
        <name>[2Fe-2S] cluster</name>
        <dbReference type="ChEBI" id="CHEBI:190135"/>
    </cofactor>
</comment>
<dbReference type="PATRIC" id="fig|411473.3.peg.959"/>
<dbReference type="STRING" id="411473.RUMCAL_01165"/>
<evidence type="ECO:0000256" key="7">
    <source>
        <dbReference type="PIRSR" id="PIRSR004762-1"/>
    </source>
</evidence>
<feature type="binding site" evidence="7">
    <location>
        <position position="86"/>
    </location>
    <ligand>
        <name>[4Fe-4S] cluster</name>
        <dbReference type="ChEBI" id="CHEBI:49883"/>
        <note>4Fe-4S-S-AdoMet</note>
    </ligand>
</feature>
<evidence type="ECO:0000256" key="5">
    <source>
        <dbReference type="ARBA" id="ARBA00023014"/>
    </source>
</evidence>
<dbReference type="InterPro" id="IPR034422">
    <property type="entry name" value="HydE/PylB-like"/>
</dbReference>
<evidence type="ECO:0000256" key="1">
    <source>
        <dbReference type="ARBA" id="ARBA00022485"/>
    </source>
</evidence>
<dbReference type="PANTHER" id="PTHR43726:SF1">
    <property type="entry name" value="BIOTIN SYNTHASE"/>
    <property type="match status" value="1"/>
</dbReference>
<dbReference type="Pfam" id="PF04055">
    <property type="entry name" value="Radical_SAM"/>
    <property type="match status" value="1"/>
</dbReference>
<protein>
    <submittedName>
        <fullName evidence="10">Iron-only hydrogenase maturation rSAM protein HydE</fullName>
    </submittedName>
</protein>
<reference evidence="10 11" key="1">
    <citation type="submission" date="2013-07" db="EMBL/GenBank/DDBJ databases">
        <authorList>
            <person name="Weinstock G."/>
            <person name="Sodergren E."/>
            <person name="Wylie T."/>
            <person name="Fulton L."/>
            <person name="Fulton R."/>
            <person name="Fronick C."/>
            <person name="O'Laughlin M."/>
            <person name="Godfrey J."/>
            <person name="Miner T."/>
            <person name="Herter B."/>
            <person name="Appelbaum E."/>
            <person name="Cordes M."/>
            <person name="Lek S."/>
            <person name="Wollam A."/>
            <person name="Pepin K.H."/>
            <person name="Palsikar V.B."/>
            <person name="Mitreva M."/>
            <person name="Wilson R.K."/>
        </authorList>
    </citation>
    <scope>NUCLEOTIDE SEQUENCE [LARGE SCALE GENOMIC DNA]</scope>
    <source>
        <strain evidence="10 11">ATCC 27760</strain>
    </source>
</reference>
<evidence type="ECO:0000313" key="10">
    <source>
        <dbReference type="EMBL" id="ERJ96472.1"/>
    </source>
</evidence>
<comment type="cofactor">
    <cofactor evidence="7">
        <name>[4Fe-4S] cluster</name>
        <dbReference type="ChEBI" id="CHEBI:49883"/>
    </cofactor>
    <text evidence="7">Binds 1 [4Fe-4S] cluster. The cluster is coordinated with 3 cysteines and an exchangeable S-adenosyl-L-methionine.</text>
</comment>
<dbReference type="InterPro" id="IPR013785">
    <property type="entry name" value="Aldolase_TIM"/>
</dbReference>
<dbReference type="SMART" id="SM00876">
    <property type="entry name" value="BATS"/>
    <property type="match status" value="1"/>
</dbReference>
<feature type="binding site" evidence="7">
    <location>
        <position position="90"/>
    </location>
    <ligand>
        <name>[4Fe-4S] cluster</name>
        <dbReference type="ChEBI" id="CHEBI:49883"/>
        <note>4Fe-4S-S-AdoMet</note>
    </ligand>
</feature>
<gene>
    <name evidence="10" type="ORF">RUMCAL_01165</name>
</gene>
<dbReference type="InterPro" id="IPR007197">
    <property type="entry name" value="rSAM"/>
</dbReference>
<keyword evidence="1 7" id="KW-0004">4Fe-4S</keyword>
<dbReference type="InterPro" id="IPR058240">
    <property type="entry name" value="rSAM_sf"/>
</dbReference>
<dbReference type="HOGENOM" id="CLU_033172_0_1_9"/>
<feature type="binding site" evidence="8">
    <location>
        <position position="257"/>
    </location>
    <ligand>
        <name>S-adenosyl-L-methionine</name>
        <dbReference type="ChEBI" id="CHEBI:59789"/>
    </ligand>
</feature>